<dbReference type="PROSITE" id="PS51257">
    <property type="entry name" value="PROKAR_LIPOPROTEIN"/>
    <property type="match status" value="1"/>
</dbReference>
<dbReference type="Pfam" id="PF13149">
    <property type="entry name" value="Mfa_like_1"/>
    <property type="match status" value="1"/>
</dbReference>
<protein>
    <submittedName>
        <fullName evidence="2">Fimbrillin family protein</fullName>
    </submittedName>
</protein>
<accession>A0ABV9KYV5</accession>
<reference evidence="3" key="1">
    <citation type="journal article" date="2019" name="Int. J. Syst. Evol. Microbiol.">
        <title>The Global Catalogue of Microorganisms (GCM) 10K type strain sequencing project: providing services to taxonomists for standard genome sequencing and annotation.</title>
        <authorList>
            <consortium name="The Broad Institute Genomics Platform"/>
            <consortium name="The Broad Institute Genome Sequencing Center for Infectious Disease"/>
            <person name="Wu L."/>
            <person name="Ma J."/>
        </authorList>
    </citation>
    <scope>NUCLEOTIDE SEQUENCE [LARGE SCALE GENOMIC DNA]</scope>
    <source>
        <strain evidence="3">CCUG 66188</strain>
    </source>
</reference>
<dbReference type="RefSeq" id="WP_379998313.1">
    <property type="nucleotide sequence ID" value="NZ_JBHSGN010000094.1"/>
</dbReference>
<name>A0ABV9KYV5_9BACT</name>
<keyword evidence="3" id="KW-1185">Reference proteome</keyword>
<keyword evidence="1" id="KW-0732">Signal</keyword>
<feature type="chain" id="PRO_5045417173" evidence="1">
    <location>
        <begin position="21"/>
        <end position="293"/>
    </location>
</feature>
<dbReference type="CDD" id="cd13120">
    <property type="entry name" value="BF2867_like_N"/>
    <property type="match status" value="1"/>
</dbReference>
<sequence>MKKKYLFTITMLLSLFCACNDSESWINEGSEKFLSVAEVGFSLKSSDGTSKSFFEEGDEIGLHINSPQGTGYNKLNYKNSSWVLQTPVSLAENNTDIYATYPYDLQNNVATSFEIEHTSQTDYLYSERHSVNSSNPVLSLTMKHALALIEFEFEWMDVSQAAKLDFISIQGQGLYSRAKLDLITGRMEHLEGWNDPAIIYGWQLNSDHFYDGSKVSLMVVPVDQVECDGDILVDFYTDNLKAHWPVPAGTKWESGKKYSYKVLVQERLLEILDVRIEDWIDAGTDGISLPWYE</sequence>
<proteinExistence type="predicted"/>
<dbReference type="InterPro" id="IPR042278">
    <property type="entry name" value="Mfa-like_1_N"/>
</dbReference>
<dbReference type="EMBL" id="JBHSGN010000094">
    <property type="protein sequence ID" value="MFC4675247.1"/>
    <property type="molecule type" value="Genomic_DNA"/>
</dbReference>
<feature type="signal peptide" evidence="1">
    <location>
        <begin position="1"/>
        <end position="20"/>
    </location>
</feature>
<dbReference type="Proteomes" id="UP001596023">
    <property type="component" value="Unassembled WGS sequence"/>
</dbReference>
<evidence type="ECO:0000313" key="3">
    <source>
        <dbReference type="Proteomes" id="UP001596023"/>
    </source>
</evidence>
<dbReference type="CDD" id="cd13121">
    <property type="entry name" value="BF2867_like_C"/>
    <property type="match status" value="1"/>
</dbReference>
<dbReference type="InterPro" id="IPR025049">
    <property type="entry name" value="Mfa-like_1"/>
</dbReference>
<organism evidence="2 3">
    <name type="scientific">Dysgonomonas termitidis</name>
    <dbReference type="NCBI Taxonomy" id="1516126"/>
    <lineage>
        <taxon>Bacteria</taxon>
        <taxon>Pseudomonadati</taxon>
        <taxon>Bacteroidota</taxon>
        <taxon>Bacteroidia</taxon>
        <taxon>Bacteroidales</taxon>
        <taxon>Dysgonomonadaceae</taxon>
        <taxon>Dysgonomonas</taxon>
    </lineage>
</organism>
<dbReference type="Gene3D" id="2.60.40.2630">
    <property type="match status" value="1"/>
</dbReference>
<gene>
    <name evidence="2" type="ORF">ACFO6W_16220</name>
</gene>
<comment type="caution">
    <text evidence="2">The sequence shown here is derived from an EMBL/GenBank/DDBJ whole genome shotgun (WGS) entry which is preliminary data.</text>
</comment>
<evidence type="ECO:0000256" key="1">
    <source>
        <dbReference type="SAM" id="SignalP"/>
    </source>
</evidence>
<evidence type="ECO:0000313" key="2">
    <source>
        <dbReference type="EMBL" id="MFC4675247.1"/>
    </source>
</evidence>
<dbReference type="Gene3D" id="2.60.40.2620">
    <property type="entry name" value="Fimbrillin-like"/>
    <property type="match status" value="1"/>
</dbReference>